<dbReference type="OrthoDB" id="9179439at2"/>
<reference evidence="7 8" key="1">
    <citation type="journal article" date="2014" name="Genome Announc.">
        <title>Draft Genome Sequence of Advenella kashmirensis Strain W13003, a Polycyclic Aromatic Hydrocarbon-Degrading Bacterium.</title>
        <authorList>
            <person name="Wang X."/>
            <person name="Jin D."/>
            <person name="Zhou L."/>
            <person name="Wu L."/>
            <person name="An W."/>
            <person name="Zhao L."/>
        </authorList>
    </citation>
    <scope>NUCLEOTIDE SEQUENCE [LARGE SCALE GENOMIC DNA]</scope>
    <source>
        <strain evidence="7 8">W13003</strain>
    </source>
</reference>
<dbReference type="EMBL" id="AYXT01000001">
    <property type="protein sequence ID" value="ETF03793.1"/>
    <property type="molecule type" value="Genomic_DNA"/>
</dbReference>
<dbReference type="InterPro" id="IPR001041">
    <property type="entry name" value="2Fe-2S_ferredoxin-type"/>
</dbReference>
<proteinExistence type="predicted"/>
<dbReference type="eggNOG" id="COG2080">
    <property type="taxonomic scope" value="Bacteria"/>
</dbReference>
<dbReference type="InterPro" id="IPR036884">
    <property type="entry name" value="2Fe-2S-bd_dom_sf"/>
</dbReference>
<organism evidence="7 8">
    <name type="scientific">Advenella kashmirensis W13003</name>
    <dbReference type="NCBI Taxonomy" id="1424334"/>
    <lineage>
        <taxon>Bacteria</taxon>
        <taxon>Pseudomonadati</taxon>
        <taxon>Pseudomonadota</taxon>
        <taxon>Betaproteobacteria</taxon>
        <taxon>Burkholderiales</taxon>
        <taxon>Alcaligenaceae</taxon>
    </lineage>
</organism>
<accession>V8QWQ9</accession>
<dbReference type="PATRIC" id="fig|1424334.3.peg.172"/>
<evidence type="ECO:0000259" key="6">
    <source>
        <dbReference type="PROSITE" id="PS51085"/>
    </source>
</evidence>
<keyword evidence="4" id="KW-0408">Iron</keyword>
<keyword evidence="5" id="KW-0411">Iron-sulfur</keyword>
<sequence length="183" mass="19433">MQPPLVSVEIKINGLIRTQTIEPRTTLIDFLRDHLGLTGTHAGCEHGVCGACSVLLDGDPVRSCCMFAVQANGMSVTTVEGLAPQRGCLSKIQDAFCETHALQCGYCTPGMLIACHALVDKTPQPDEAQIRDAIGGNLCRCTGYQQIVDAVKLATTPGYQIKEASATATRKMAKTVIPGDSND</sequence>
<keyword evidence="3" id="KW-0560">Oxidoreductase</keyword>
<name>V8QWQ9_9BURK</name>
<dbReference type="RefSeq" id="WP_024003233.1">
    <property type="nucleotide sequence ID" value="NZ_KI650979.1"/>
</dbReference>
<keyword evidence="8" id="KW-1185">Reference proteome</keyword>
<dbReference type="InterPro" id="IPR002888">
    <property type="entry name" value="2Fe-2S-bd"/>
</dbReference>
<dbReference type="CDD" id="cd00207">
    <property type="entry name" value="fer2"/>
    <property type="match status" value="1"/>
</dbReference>
<dbReference type="Gene3D" id="1.10.150.120">
    <property type="entry name" value="[2Fe-2S]-binding domain"/>
    <property type="match status" value="1"/>
</dbReference>
<evidence type="ECO:0000256" key="5">
    <source>
        <dbReference type="ARBA" id="ARBA00023014"/>
    </source>
</evidence>
<dbReference type="GO" id="GO:0051537">
    <property type="term" value="F:2 iron, 2 sulfur cluster binding"/>
    <property type="evidence" value="ECO:0007669"/>
    <property type="project" value="UniProtKB-KW"/>
</dbReference>
<dbReference type="InterPro" id="IPR036010">
    <property type="entry name" value="2Fe-2S_ferredoxin-like_sf"/>
</dbReference>
<evidence type="ECO:0000256" key="1">
    <source>
        <dbReference type="ARBA" id="ARBA00022714"/>
    </source>
</evidence>
<dbReference type="PANTHER" id="PTHR44379">
    <property type="entry name" value="OXIDOREDUCTASE WITH IRON-SULFUR SUBUNIT"/>
    <property type="match status" value="1"/>
</dbReference>
<dbReference type="Pfam" id="PF01799">
    <property type="entry name" value="Fer2_2"/>
    <property type="match status" value="1"/>
</dbReference>
<protein>
    <submittedName>
        <fullName evidence="7">(2Fe-2S)-binding protein</fullName>
    </submittedName>
</protein>
<dbReference type="PROSITE" id="PS51085">
    <property type="entry name" value="2FE2S_FER_2"/>
    <property type="match status" value="1"/>
</dbReference>
<dbReference type="InterPro" id="IPR012675">
    <property type="entry name" value="Beta-grasp_dom_sf"/>
</dbReference>
<dbReference type="Gene3D" id="3.10.20.30">
    <property type="match status" value="1"/>
</dbReference>
<dbReference type="Pfam" id="PF00111">
    <property type="entry name" value="Fer2"/>
    <property type="match status" value="1"/>
</dbReference>
<keyword evidence="1" id="KW-0001">2Fe-2S</keyword>
<dbReference type="AlphaFoldDB" id="V8QWQ9"/>
<dbReference type="STRING" id="1424334.W822_00810"/>
<dbReference type="InterPro" id="IPR051452">
    <property type="entry name" value="Diverse_Oxidoreductases"/>
</dbReference>
<keyword evidence="2" id="KW-0479">Metal-binding</keyword>
<comment type="caution">
    <text evidence="7">The sequence shown here is derived from an EMBL/GenBank/DDBJ whole genome shotgun (WGS) entry which is preliminary data.</text>
</comment>
<evidence type="ECO:0000256" key="2">
    <source>
        <dbReference type="ARBA" id="ARBA00022723"/>
    </source>
</evidence>
<dbReference type="SUPFAM" id="SSF54292">
    <property type="entry name" value="2Fe-2S ferredoxin-like"/>
    <property type="match status" value="1"/>
</dbReference>
<evidence type="ECO:0000256" key="3">
    <source>
        <dbReference type="ARBA" id="ARBA00023002"/>
    </source>
</evidence>
<dbReference type="SUPFAM" id="SSF47741">
    <property type="entry name" value="CO dehydrogenase ISP C-domain like"/>
    <property type="match status" value="1"/>
</dbReference>
<dbReference type="PROSITE" id="PS00197">
    <property type="entry name" value="2FE2S_FER_1"/>
    <property type="match status" value="1"/>
</dbReference>
<dbReference type="HOGENOM" id="CLU_052511_3_1_4"/>
<gene>
    <name evidence="7" type="ORF">W822_00810</name>
</gene>
<dbReference type="GO" id="GO:0046872">
    <property type="term" value="F:metal ion binding"/>
    <property type="evidence" value="ECO:0007669"/>
    <property type="project" value="UniProtKB-KW"/>
</dbReference>
<feature type="domain" description="2Fe-2S ferredoxin-type" evidence="6">
    <location>
        <begin position="6"/>
        <end position="82"/>
    </location>
</feature>
<dbReference type="GO" id="GO:0016491">
    <property type="term" value="F:oxidoreductase activity"/>
    <property type="evidence" value="ECO:0007669"/>
    <property type="project" value="UniProtKB-KW"/>
</dbReference>
<evidence type="ECO:0000313" key="7">
    <source>
        <dbReference type="EMBL" id="ETF03793.1"/>
    </source>
</evidence>
<evidence type="ECO:0000256" key="4">
    <source>
        <dbReference type="ARBA" id="ARBA00023004"/>
    </source>
</evidence>
<dbReference type="Proteomes" id="UP000018733">
    <property type="component" value="Unassembled WGS sequence"/>
</dbReference>
<evidence type="ECO:0000313" key="8">
    <source>
        <dbReference type="Proteomes" id="UP000018733"/>
    </source>
</evidence>
<dbReference type="PANTHER" id="PTHR44379:SF8">
    <property type="entry name" value="XANTHINE DEHYDROGENASE IRON-SULFUR-BINDING SUBUNIT XDHC-RELATED"/>
    <property type="match status" value="1"/>
</dbReference>
<dbReference type="InterPro" id="IPR006058">
    <property type="entry name" value="2Fe2S_fd_BS"/>
</dbReference>
<dbReference type="FunFam" id="3.10.20.30:FF:000020">
    <property type="entry name" value="Xanthine dehydrogenase iron-sulfur subunit"/>
    <property type="match status" value="1"/>
</dbReference>